<dbReference type="EMBL" id="BBLT01000008">
    <property type="protein sequence ID" value="GAL86422.1"/>
    <property type="molecule type" value="Genomic_DNA"/>
</dbReference>
<keyword evidence="1" id="KW-0812">Transmembrane</keyword>
<protein>
    <submittedName>
        <fullName evidence="2">Uncharacterized protein</fullName>
    </submittedName>
</protein>
<dbReference type="AlphaFoldDB" id="A0A098LJ61"/>
<evidence type="ECO:0000313" key="3">
    <source>
        <dbReference type="Proteomes" id="UP000030185"/>
    </source>
</evidence>
<comment type="caution">
    <text evidence="2">The sequence shown here is derived from an EMBL/GenBank/DDBJ whole genome shotgun (WGS) entry which is preliminary data.</text>
</comment>
<proteinExistence type="predicted"/>
<name>A0A098LJ61_9BACT</name>
<organism evidence="2 3">
    <name type="scientific">Sporocytophaga myxococcoides</name>
    <dbReference type="NCBI Taxonomy" id="153721"/>
    <lineage>
        <taxon>Bacteria</taxon>
        <taxon>Pseudomonadati</taxon>
        <taxon>Bacteroidota</taxon>
        <taxon>Cytophagia</taxon>
        <taxon>Cytophagales</taxon>
        <taxon>Cytophagaceae</taxon>
        <taxon>Sporocytophaga</taxon>
    </lineage>
</organism>
<keyword evidence="1" id="KW-0472">Membrane</keyword>
<keyword evidence="1" id="KW-1133">Transmembrane helix</keyword>
<evidence type="ECO:0000313" key="2">
    <source>
        <dbReference type="EMBL" id="GAL86422.1"/>
    </source>
</evidence>
<sequence length="54" mass="6237">MYNLFYFLIIDSIPFVAGLLMMNKSFLIKQNTMAMFTETGLEAVIKNNSNKIEK</sequence>
<dbReference type="STRING" id="153721.MYP_3651"/>
<accession>A0A098LJ61</accession>
<dbReference type="Proteomes" id="UP000030185">
    <property type="component" value="Unassembled WGS sequence"/>
</dbReference>
<reference evidence="2 3" key="1">
    <citation type="submission" date="2014-09" db="EMBL/GenBank/DDBJ databases">
        <title>Sporocytophaga myxococcoides PG-01 genome sequencing.</title>
        <authorList>
            <person name="Liu L."/>
            <person name="Gao P.J."/>
            <person name="Chen G.J."/>
            <person name="Wang L.S."/>
        </authorList>
    </citation>
    <scope>NUCLEOTIDE SEQUENCE [LARGE SCALE GENOMIC DNA]</scope>
    <source>
        <strain evidence="2 3">PG-01</strain>
    </source>
</reference>
<gene>
    <name evidence="2" type="ORF">MYP_3651</name>
</gene>
<evidence type="ECO:0000256" key="1">
    <source>
        <dbReference type="SAM" id="Phobius"/>
    </source>
</evidence>
<keyword evidence="3" id="KW-1185">Reference proteome</keyword>
<feature type="transmembrane region" description="Helical" evidence="1">
    <location>
        <begin position="6"/>
        <end position="23"/>
    </location>
</feature>